<comment type="catalytic activity">
    <reaction evidence="4">
        <text>L-arginyl-[protein] + 2 S-adenosyl-L-methionine = N(omega),N(omega)-dimethyl-L-arginyl-[protein] + 2 S-adenosyl-L-homocysteine + 2 H(+)</text>
        <dbReference type="Rhea" id="RHEA:48096"/>
        <dbReference type="Rhea" id="RHEA-COMP:10532"/>
        <dbReference type="Rhea" id="RHEA-COMP:11991"/>
        <dbReference type="ChEBI" id="CHEBI:15378"/>
        <dbReference type="ChEBI" id="CHEBI:29965"/>
        <dbReference type="ChEBI" id="CHEBI:57856"/>
        <dbReference type="ChEBI" id="CHEBI:59789"/>
        <dbReference type="ChEBI" id="CHEBI:61897"/>
        <dbReference type="EC" id="2.1.1.319"/>
    </reaction>
    <physiologicalReaction direction="left-to-right" evidence="4">
        <dbReference type="Rhea" id="RHEA:48097"/>
    </physiologicalReaction>
</comment>
<feature type="region of interest" description="Disordered" evidence="7">
    <location>
        <begin position="1"/>
        <end position="43"/>
    </location>
</feature>
<comment type="catalytic activity">
    <reaction evidence="5">
        <text>L-arginyl-[protein] + S-adenosyl-L-methionine = N(omega)-methyl-L-arginyl-[protein] + S-adenosyl-L-homocysteine + H(+)</text>
        <dbReference type="Rhea" id="RHEA:48100"/>
        <dbReference type="Rhea" id="RHEA-COMP:10532"/>
        <dbReference type="Rhea" id="RHEA-COMP:11990"/>
        <dbReference type="ChEBI" id="CHEBI:15378"/>
        <dbReference type="ChEBI" id="CHEBI:29965"/>
        <dbReference type="ChEBI" id="CHEBI:57856"/>
        <dbReference type="ChEBI" id="CHEBI:59789"/>
        <dbReference type="ChEBI" id="CHEBI:65280"/>
    </reaction>
    <physiologicalReaction direction="left-to-right" evidence="5">
        <dbReference type="Rhea" id="RHEA:48101"/>
    </physiologicalReaction>
</comment>
<keyword evidence="2 6" id="KW-0808">Transferase</keyword>
<evidence type="ECO:0000259" key="8">
    <source>
        <dbReference type="PROSITE" id="PS00028"/>
    </source>
</evidence>
<reference evidence="9" key="1">
    <citation type="submission" date="2024-03" db="EMBL/GenBank/DDBJ databases">
        <authorList>
            <consortium name="ELIXIR-Norway"/>
            <consortium name="Elixir Norway"/>
        </authorList>
    </citation>
    <scope>NUCLEOTIDE SEQUENCE</scope>
</reference>
<keyword evidence="3 6" id="KW-0949">S-adenosyl-L-methionine</keyword>
<feature type="domain" description="C2H2-type" evidence="8">
    <location>
        <begin position="105"/>
        <end position="127"/>
    </location>
</feature>
<evidence type="ECO:0000256" key="6">
    <source>
        <dbReference type="PROSITE-ProRule" id="PRU01015"/>
    </source>
</evidence>
<evidence type="ECO:0000256" key="1">
    <source>
        <dbReference type="ARBA" id="ARBA00022603"/>
    </source>
</evidence>
<dbReference type="InterPro" id="IPR025799">
    <property type="entry name" value="Arg_MeTrfase"/>
</dbReference>
<dbReference type="Pfam" id="PF13649">
    <property type="entry name" value="Methyltransf_25"/>
    <property type="match status" value="1"/>
</dbReference>
<dbReference type="CDD" id="cd02440">
    <property type="entry name" value="AdoMet_MTases"/>
    <property type="match status" value="1"/>
</dbReference>
<dbReference type="Gene3D" id="2.70.160.11">
    <property type="entry name" value="Hnrnp arginine n-methyltransferase1"/>
    <property type="match status" value="1"/>
</dbReference>
<dbReference type="InterPro" id="IPR013087">
    <property type="entry name" value="Znf_C2H2_type"/>
</dbReference>
<name>A0ABP1AB94_9BRYO</name>
<evidence type="ECO:0000256" key="2">
    <source>
        <dbReference type="ARBA" id="ARBA00022679"/>
    </source>
</evidence>
<dbReference type="PROSITE" id="PS51678">
    <property type="entry name" value="SAM_MT_PRMT"/>
    <property type="match status" value="1"/>
</dbReference>
<evidence type="ECO:0000256" key="4">
    <source>
        <dbReference type="ARBA" id="ARBA00047384"/>
    </source>
</evidence>
<evidence type="ECO:0000313" key="9">
    <source>
        <dbReference type="EMBL" id="CAK9859738.1"/>
    </source>
</evidence>
<dbReference type="SUPFAM" id="SSF57667">
    <property type="entry name" value="beta-beta-alpha zinc fingers"/>
    <property type="match status" value="1"/>
</dbReference>
<dbReference type="InterPro" id="IPR055135">
    <property type="entry name" value="PRMT_dom"/>
</dbReference>
<dbReference type="InterPro" id="IPR041661">
    <property type="entry name" value="ZN622/Rei1/Reh1_Znf-C2H2"/>
</dbReference>
<dbReference type="SUPFAM" id="SSF53335">
    <property type="entry name" value="S-adenosyl-L-methionine-dependent methyltransferases"/>
    <property type="match status" value="1"/>
</dbReference>
<feature type="compositionally biased region" description="Acidic residues" evidence="7">
    <location>
        <begin position="19"/>
        <end position="28"/>
    </location>
</feature>
<keyword evidence="10" id="KW-1185">Reference proteome</keyword>
<dbReference type="InterPro" id="IPR029063">
    <property type="entry name" value="SAM-dependent_MTases_sf"/>
</dbReference>
<dbReference type="Gene3D" id="3.40.50.150">
    <property type="entry name" value="Vaccinia Virus protein VP39"/>
    <property type="match status" value="1"/>
</dbReference>
<dbReference type="Pfam" id="PF22528">
    <property type="entry name" value="PRMT_C"/>
    <property type="match status" value="1"/>
</dbReference>
<evidence type="ECO:0000256" key="3">
    <source>
        <dbReference type="ARBA" id="ARBA00022691"/>
    </source>
</evidence>
<keyword evidence="1 6" id="KW-0489">Methyltransferase</keyword>
<dbReference type="PANTHER" id="PTHR11006:SF89">
    <property type="entry name" value="PROTEIN ARGININE N-METHYLTRANSFERASE 3-RELATED"/>
    <property type="match status" value="1"/>
</dbReference>
<dbReference type="InterPro" id="IPR036236">
    <property type="entry name" value="Znf_C2H2_sf"/>
</dbReference>
<evidence type="ECO:0000313" key="10">
    <source>
        <dbReference type="Proteomes" id="UP001497522"/>
    </source>
</evidence>
<dbReference type="InterPro" id="IPR041698">
    <property type="entry name" value="Methyltransf_25"/>
</dbReference>
<evidence type="ECO:0000256" key="7">
    <source>
        <dbReference type="SAM" id="MobiDB-lite"/>
    </source>
</evidence>
<accession>A0ABP1AB94</accession>
<protein>
    <recommendedName>
        <fullName evidence="8">C2H2-type domain-containing protein</fullName>
    </recommendedName>
</protein>
<dbReference type="PROSITE" id="PS00028">
    <property type="entry name" value="ZINC_FINGER_C2H2_1"/>
    <property type="match status" value="1"/>
</dbReference>
<proteinExistence type="predicted"/>
<gene>
    <name evidence="9" type="ORF">CSSPJE1EN2_LOCUS2733</name>
</gene>
<evidence type="ECO:0000256" key="5">
    <source>
        <dbReference type="ARBA" id="ARBA00049303"/>
    </source>
</evidence>
<organism evidence="9 10">
    <name type="scientific">Sphagnum jensenii</name>
    <dbReference type="NCBI Taxonomy" id="128206"/>
    <lineage>
        <taxon>Eukaryota</taxon>
        <taxon>Viridiplantae</taxon>
        <taxon>Streptophyta</taxon>
        <taxon>Embryophyta</taxon>
        <taxon>Bryophyta</taxon>
        <taxon>Sphagnophytina</taxon>
        <taxon>Sphagnopsida</taxon>
        <taxon>Sphagnales</taxon>
        <taxon>Sphagnaceae</taxon>
        <taxon>Sphagnum</taxon>
    </lineage>
</organism>
<dbReference type="EMBL" id="OZ023711">
    <property type="protein sequence ID" value="CAK9859738.1"/>
    <property type="molecule type" value="Genomic_DNA"/>
</dbReference>
<dbReference type="PANTHER" id="PTHR11006">
    <property type="entry name" value="PROTEIN ARGININE N-METHYLTRANSFERASE"/>
    <property type="match status" value="1"/>
</dbReference>
<dbReference type="Pfam" id="PF12756">
    <property type="entry name" value="zf-C2H2_2"/>
    <property type="match status" value="1"/>
</dbReference>
<dbReference type="Proteomes" id="UP001497522">
    <property type="component" value="Chromosome 10"/>
</dbReference>
<sequence>MAGVREQRQQQQHHAMDNSSDDDDEQEGEWEKWGNGGGDDEDEENTKTLCLFCEETLASPETVFKHCVEQHAFDFSKLRAASHLSLYDCLCLINFIRSRVSMDVCWNCGSKYDTRKALLEHLNAVKHTDLPEVTNGVPSWSDEKFLTPFLENDPLLYSCEGDDDEQSEEFDVVDKDKAVRELLEFSSMNKQSIANVVEMAAKDDTSVQGLGLGDSNLADLTKVFLALGDGFWDESTSPTGASVVSNKGISSSSAKIISGMVGDVPALESDVEGENSLGIKEAVVMKKDNKDKKLRVSFAKVAEREMRNANRDYFGSYSAFGIHREMLSDRVRTDAYRDSILKNPALFKDAVVMDVGCGTGILSLFAAQAGALKVIAVDGSSKIASVAQQIAKANGYLKEAGEGKGESRASGVMTVVTGMIEDLDSTMPALVQGVDVLISEWMGYCLLFESMLPSVLHARDRWLKPGGAILPDTAHMYVAGFGKGGTSLPFWEDVYGFDMQFVGQEVVHDATQMPIIDVVDSKDVVTDSCLVQSFDPVTMKTEDVDFTSEFHLELASEKDRSGFGENNIMTPESANIVCCYGLVVWFDTRFTDRFCREQPALLSTSPHNPKTHWSQTLLTFREPIALTHSLMDFSKKADVEKIGSESLPALALNGRLSIARSSRHRSIDISVEISAILKDGLKRTWPVQMFDI</sequence>